<comment type="caution">
    <text evidence="2">The sequence shown here is derived from an EMBL/GenBank/DDBJ whole genome shotgun (WGS) entry which is preliminary data.</text>
</comment>
<evidence type="ECO:0000313" key="2">
    <source>
        <dbReference type="EMBL" id="KRZ72036.1"/>
    </source>
</evidence>
<feature type="signal peptide" evidence="1">
    <location>
        <begin position="1"/>
        <end position="38"/>
    </location>
</feature>
<dbReference type="EMBL" id="JYDO01000085">
    <property type="protein sequence ID" value="KRZ72036.1"/>
    <property type="molecule type" value="Genomic_DNA"/>
</dbReference>
<name>A0A0V1MJI9_9BILA</name>
<organism evidence="2 3">
    <name type="scientific">Trichinella papuae</name>
    <dbReference type="NCBI Taxonomy" id="268474"/>
    <lineage>
        <taxon>Eukaryota</taxon>
        <taxon>Metazoa</taxon>
        <taxon>Ecdysozoa</taxon>
        <taxon>Nematoda</taxon>
        <taxon>Enoplea</taxon>
        <taxon>Dorylaimia</taxon>
        <taxon>Trichinellida</taxon>
        <taxon>Trichinellidae</taxon>
        <taxon>Trichinella</taxon>
    </lineage>
</organism>
<protein>
    <submittedName>
        <fullName evidence="2">Solute carrier family 35 member C2</fullName>
    </submittedName>
</protein>
<evidence type="ECO:0000313" key="3">
    <source>
        <dbReference type="Proteomes" id="UP000054843"/>
    </source>
</evidence>
<dbReference type="AlphaFoldDB" id="A0A0V1MJI9"/>
<keyword evidence="1" id="KW-0732">Signal</keyword>
<feature type="chain" id="PRO_5006882619" evidence="1">
    <location>
        <begin position="39"/>
        <end position="91"/>
    </location>
</feature>
<evidence type="ECO:0000256" key="1">
    <source>
        <dbReference type="SAM" id="SignalP"/>
    </source>
</evidence>
<dbReference type="Proteomes" id="UP000054843">
    <property type="component" value="Unassembled WGS sequence"/>
</dbReference>
<keyword evidence="3" id="KW-1185">Reference proteome</keyword>
<accession>A0A0V1MJI9</accession>
<proteinExistence type="predicted"/>
<sequence length="91" mass="9719">MLFGKIPLHKAKRNFRISNSPVAVEVVLFLLWDVAVQATVQQSTVAAVAVAGLSLQQYPTVDVTTVPVLSSSWPNSTTGCPATLCDTSHTH</sequence>
<gene>
    <name evidence="2" type="primary">SLC35C2</name>
    <name evidence="2" type="ORF">T10_5224</name>
</gene>
<reference evidence="2 3" key="1">
    <citation type="submission" date="2015-01" db="EMBL/GenBank/DDBJ databases">
        <title>Evolution of Trichinella species and genotypes.</title>
        <authorList>
            <person name="Korhonen P.K."/>
            <person name="Edoardo P."/>
            <person name="Giuseppe L.R."/>
            <person name="Gasser R.B."/>
        </authorList>
    </citation>
    <scope>NUCLEOTIDE SEQUENCE [LARGE SCALE GENOMIC DNA]</scope>
    <source>
        <strain evidence="2">ISS1980</strain>
    </source>
</reference>